<feature type="compositionally biased region" description="Basic and acidic residues" evidence="1">
    <location>
        <begin position="29"/>
        <end position="42"/>
    </location>
</feature>
<feature type="compositionally biased region" description="Basic and acidic residues" evidence="1">
    <location>
        <begin position="1"/>
        <end position="19"/>
    </location>
</feature>
<organism evidence="2 3">
    <name type="scientific">Apiospora saccharicola</name>
    <dbReference type="NCBI Taxonomy" id="335842"/>
    <lineage>
        <taxon>Eukaryota</taxon>
        <taxon>Fungi</taxon>
        <taxon>Dikarya</taxon>
        <taxon>Ascomycota</taxon>
        <taxon>Pezizomycotina</taxon>
        <taxon>Sordariomycetes</taxon>
        <taxon>Xylariomycetidae</taxon>
        <taxon>Amphisphaeriales</taxon>
        <taxon>Apiosporaceae</taxon>
        <taxon>Apiospora</taxon>
    </lineage>
</organism>
<name>A0ABR1UY88_9PEZI</name>
<evidence type="ECO:0000256" key="1">
    <source>
        <dbReference type="SAM" id="MobiDB-lite"/>
    </source>
</evidence>
<sequence length="784" mass="90711">MSAKKEVLERERERERPVQPREIQPSRPQDIKTSREKEDTDLYNRYAHRHNEYNDKLADLIARRSFMENEFHAVESAIKYHQQEQARVAQEYKDKQEAIQAQRRLEDQRAAHDQMELERRESGKMNGQGRTRRASIREITHQENGSGGWTSINARPRSRREDDEEHHADPGNLLGKGYQPMDDAEPNGRSTQRTGLPRHGPNGHDVDADDSEASLAYRPRKADEQRPLKPKQRHSLPSFAAGNRGSRKSLFIPSSNTSTNSIPAKQETPIESKPRSPSGRRSLPSGRSQATSAEAAAPPDMTEINKDTLILKHDGQVYVEPPMYEGVPLERIDKNHPYWDSDEWEPLEDVIGPQLEKWQEKLDTLRRTPDAVRHTVFLANRQVNRGQAVVDFLKDGDFHPYQYVGKEMMKKFYKTFINYDTMFRLVNVHEELKKFDLDVTPLEWLRQRMFEVSRDQGDKFSLSKYTHDLYHDYKLKALREKHGFGNIGRPSGYKVGEKNPDKVKNGKIKRESSVGDMRRKGRRISQVDMGGDPSMIEHYHTMHQHPQQRQEYLDPLTPRQSKRLRLEADAMAASAGGMHPHAQAQALAQAQQAQQAQAFAIAQAQHAQQVQAHGAAPMPVKPEPEPEVDDLEFDGYTSTDSFSAGRIMHLDFRIYQIKTSELTTSTEITQYWTWSQEKSMFEHQVLRDVHPKVTWGYYQQHITFDLKLDDVVEVFYAKDCLKVIVETKTDRRNILVHFKRDRTLKRFLSFSRRKGVQLVKSSSDRIEDAWNKMESKVMADDSDS</sequence>
<comment type="caution">
    <text evidence="2">The sequence shown here is derived from an EMBL/GenBank/DDBJ whole genome shotgun (WGS) entry which is preliminary data.</text>
</comment>
<keyword evidence="3" id="KW-1185">Reference proteome</keyword>
<protein>
    <submittedName>
        <fullName evidence="2">Uncharacterized protein</fullName>
    </submittedName>
</protein>
<accession>A0ABR1UY88</accession>
<proteinExistence type="predicted"/>
<feature type="compositionally biased region" description="Basic and acidic residues" evidence="1">
    <location>
        <begin position="159"/>
        <end position="169"/>
    </location>
</feature>
<feature type="region of interest" description="Disordered" evidence="1">
    <location>
        <begin position="105"/>
        <end position="302"/>
    </location>
</feature>
<feature type="compositionally biased region" description="Polar residues" evidence="1">
    <location>
        <begin position="252"/>
        <end position="263"/>
    </location>
</feature>
<dbReference type="EMBL" id="JAQQWM010000005">
    <property type="protein sequence ID" value="KAK8063899.1"/>
    <property type="molecule type" value="Genomic_DNA"/>
</dbReference>
<gene>
    <name evidence="2" type="ORF">PG996_008551</name>
</gene>
<evidence type="ECO:0000313" key="3">
    <source>
        <dbReference type="Proteomes" id="UP001446871"/>
    </source>
</evidence>
<reference evidence="2 3" key="1">
    <citation type="submission" date="2023-01" db="EMBL/GenBank/DDBJ databases">
        <title>Analysis of 21 Apiospora genomes using comparative genomics revels a genus with tremendous synthesis potential of carbohydrate active enzymes and secondary metabolites.</title>
        <authorList>
            <person name="Sorensen T."/>
        </authorList>
    </citation>
    <scope>NUCLEOTIDE SEQUENCE [LARGE SCALE GENOMIC DNA]</scope>
    <source>
        <strain evidence="2 3">CBS 83171</strain>
    </source>
</reference>
<feature type="region of interest" description="Disordered" evidence="1">
    <location>
        <begin position="1"/>
        <end position="43"/>
    </location>
</feature>
<feature type="compositionally biased region" description="Low complexity" evidence="1">
    <location>
        <begin position="275"/>
        <end position="288"/>
    </location>
</feature>
<dbReference type="Proteomes" id="UP001446871">
    <property type="component" value="Unassembled WGS sequence"/>
</dbReference>
<feature type="compositionally biased region" description="Basic and acidic residues" evidence="1">
    <location>
        <begin position="105"/>
        <end position="123"/>
    </location>
</feature>
<evidence type="ECO:0000313" key="2">
    <source>
        <dbReference type="EMBL" id="KAK8063899.1"/>
    </source>
</evidence>